<gene>
    <name evidence="3" type="ORF">CLUP02_08453</name>
</gene>
<proteinExistence type="predicted"/>
<feature type="region of interest" description="Disordered" evidence="1">
    <location>
        <begin position="186"/>
        <end position="220"/>
    </location>
</feature>
<name>A0A9Q8ST41_9PEZI</name>
<keyword evidence="2" id="KW-0732">Signal</keyword>
<dbReference type="GeneID" id="73342452"/>
<feature type="region of interest" description="Disordered" evidence="1">
    <location>
        <begin position="577"/>
        <end position="600"/>
    </location>
</feature>
<feature type="signal peptide" evidence="2">
    <location>
        <begin position="1"/>
        <end position="16"/>
    </location>
</feature>
<keyword evidence="4" id="KW-1185">Reference proteome</keyword>
<evidence type="ECO:0000256" key="2">
    <source>
        <dbReference type="SAM" id="SignalP"/>
    </source>
</evidence>
<feature type="compositionally biased region" description="Basic and acidic residues" evidence="1">
    <location>
        <begin position="196"/>
        <end position="212"/>
    </location>
</feature>
<organism evidence="3 4">
    <name type="scientific">Colletotrichum lupini</name>
    <dbReference type="NCBI Taxonomy" id="145971"/>
    <lineage>
        <taxon>Eukaryota</taxon>
        <taxon>Fungi</taxon>
        <taxon>Dikarya</taxon>
        <taxon>Ascomycota</taxon>
        <taxon>Pezizomycotina</taxon>
        <taxon>Sordariomycetes</taxon>
        <taxon>Hypocreomycetidae</taxon>
        <taxon>Glomerellales</taxon>
        <taxon>Glomerellaceae</taxon>
        <taxon>Colletotrichum</taxon>
        <taxon>Colletotrichum acutatum species complex</taxon>
    </lineage>
</organism>
<feature type="region of interest" description="Disordered" evidence="1">
    <location>
        <begin position="61"/>
        <end position="80"/>
    </location>
</feature>
<evidence type="ECO:0000313" key="3">
    <source>
        <dbReference type="EMBL" id="UQC82963.1"/>
    </source>
</evidence>
<sequence>MLRTTALLRPRGLLWAAFYLSVDTDTHYLHPDSLPPVCSFELFLASRVFYNLSSGDFSYQARGSLPSPTSRSQSMTSGKETSWERATHDVALDPCHFSPLSLALPCQKEGILPLPCSFFLPLLARGHPLHNFSLPLRAPGALFTAWSFRHSFPHASIHIQMVIHLHPKSTSIAFLLHPATLDPLLPKKNSVSKGTPESREAMPFRGEQEHLGSRPKSSKHALPDHDATYLLARSSTIALERCSFPRFCSLRCHAAYTLPRRIGSLQIVRSRTQSGRHACQAILYRVGYIQSHRVAKISRLGQPAQINQNERAAASYRECLLIRLNLYLLPKKACSPASFWRIVPPRRAAVRLSILGSTAKSHVNRRHNAWPSTELVPRKRFVSPSQPPEANEAECGLSVYLFLEVGPNDQGNTTAYCNLSDNVTPAVVSLFDLQPQLVGYSAAPSSVWIAKLQPFLGLDFVLDLSILFSLRLQSIEKRWPDRAALCDGCGMPGALPRHGFSPQPVESFASKPLPETTRQWLKATSPTVESQAAMPRCNYKPSCLVYSALHPDPLPGGLLWRPIHHLFATDFTEEKSRVSRGALPNQARSPESENTSHAKSRRQYNRLSLVLGPQDILQFPLAAVNFFDIHIRIHSPGDCLFLTSSPKTNSEARAACLEPIPPEDPAPWASRPILTVESDSRQASLDIATSCISLEPALALLEDRPALPPVSEKRMNTVPFISLPTLFRGLPQNAHYLPRLRRRSLIPQIGSIPGWTKEEIRPSKTGVCERERNHGSVPIMRSPGSVGVTWSLVSSHMVHWVSSLFSFPKARLSFYSQRPLLSRAGHLRFRALLFLRCTSVAGLAFVNKDRRPFAADSSPRKFSNNRDSAMDGLLPGPYQGPPLPVCYAPTGVFHGATLTVMAGVVAEIPKRNSTDRPLQQGYQIPENLLWTAVETIRASAAHFQPLVGTQSTAACVGLFCILQFFVAKLLDISTPPCEVNGRQAAFNTILFATLDHFIRTLAKGRRKKHLLGLRSLIVSMPYPAKHA</sequence>
<dbReference type="EMBL" id="CP019476">
    <property type="protein sequence ID" value="UQC82963.1"/>
    <property type="molecule type" value="Genomic_DNA"/>
</dbReference>
<dbReference type="RefSeq" id="XP_049144585.1">
    <property type="nucleotide sequence ID" value="XM_049287442.1"/>
</dbReference>
<dbReference type="AlphaFoldDB" id="A0A9Q8ST41"/>
<dbReference type="KEGG" id="clup:CLUP02_08453"/>
<dbReference type="Proteomes" id="UP000830671">
    <property type="component" value="Chromosome 4"/>
</dbReference>
<feature type="compositionally biased region" description="Polar residues" evidence="1">
    <location>
        <begin position="66"/>
        <end position="80"/>
    </location>
</feature>
<reference evidence="3" key="1">
    <citation type="journal article" date="2021" name="Mol. Plant Microbe Interact.">
        <title>Complete Genome Sequence of the Plant-Pathogenic Fungus Colletotrichum lupini.</title>
        <authorList>
            <person name="Baroncelli R."/>
            <person name="Pensec F."/>
            <person name="Da Lio D."/>
            <person name="Boufleur T."/>
            <person name="Vicente I."/>
            <person name="Sarrocco S."/>
            <person name="Picot A."/>
            <person name="Baraldi E."/>
            <person name="Sukno S."/>
            <person name="Thon M."/>
            <person name="Le Floch G."/>
        </authorList>
    </citation>
    <scope>NUCLEOTIDE SEQUENCE</scope>
    <source>
        <strain evidence="3">IMI 504893</strain>
    </source>
</reference>
<evidence type="ECO:0000256" key="1">
    <source>
        <dbReference type="SAM" id="MobiDB-lite"/>
    </source>
</evidence>
<feature type="chain" id="PRO_5040155002" evidence="2">
    <location>
        <begin position="17"/>
        <end position="1027"/>
    </location>
</feature>
<accession>A0A9Q8ST41</accession>
<evidence type="ECO:0000313" key="4">
    <source>
        <dbReference type="Proteomes" id="UP000830671"/>
    </source>
</evidence>
<protein>
    <submittedName>
        <fullName evidence="3">Uncharacterized protein</fullName>
    </submittedName>
</protein>